<evidence type="ECO:0000313" key="3">
    <source>
        <dbReference type="Proteomes" id="UP000299102"/>
    </source>
</evidence>
<keyword evidence="3" id="KW-1185">Reference proteome</keyword>
<dbReference type="Proteomes" id="UP000299102">
    <property type="component" value="Unassembled WGS sequence"/>
</dbReference>
<sequence>MCGAGEGAVDVVWDPQLNVGSGARCDRFNSTRVKKPPIDTCASPEPNSTPPGVEWFYKWSPAHSAGISSAPSSQRVCSLCIVRYLESPRGDRLIELYKTRVRRQRHSDGRGGEHGMTTHSLGTRRCARRSSRRSMSWTIGDLEKLFSASPARAH</sequence>
<comment type="caution">
    <text evidence="2">The sequence shown here is derived from an EMBL/GenBank/DDBJ whole genome shotgun (WGS) entry which is preliminary data.</text>
</comment>
<proteinExistence type="predicted"/>
<reference evidence="2 3" key="1">
    <citation type="journal article" date="2019" name="Commun. Biol.">
        <title>The bagworm genome reveals a unique fibroin gene that provides high tensile strength.</title>
        <authorList>
            <person name="Kono N."/>
            <person name="Nakamura H."/>
            <person name="Ohtoshi R."/>
            <person name="Tomita M."/>
            <person name="Numata K."/>
            <person name="Arakawa K."/>
        </authorList>
    </citation>
    <scope>NUCLEOTIDE SEQUENCE [LARGE SCALE GENOMIC DNA]</scope>
</reference>
<evidence type="ECO:0000256" key="1">
    <source>
        <dbReference type="SAM" id="MobiDB-lite"/>
    </source>
</evidence>
<dbReference type="AlphaFoldDB" id="A0A4C1T7S9"/>
<protein>
    <submittedName>
        <fullName evidence="2">Uncharacterized protein</fullName>
    </submittedName>
</protein>
<name>A0A4C1T7S9_EUMVA</name>
<gene>
    <name evidence="2" type="ORF">EVAR_77597_1</name>
</gene>
<feature type="region of interest" description="Disordered" evidence="1">
    <location>
        <begin position="104"/>
        <end position="129"/>
    </location>
</feature>
<organism evidence="2 3">
    <name type="scientific">Eumeta variegata</name>
    <name type="common">Bagworm moth</name>
    <name type="synonym">Eumeta japonica</name>
    <dbReference type="NCBI Taxonomy" id="151549"/>
    <lineage>
        <taxon>Eukaryota</taxon>
        <taxon>Metazoa</taxon>
        <taxon>Ecdysozoa</taxon>
        <taxon>Arthropoda</taxon>
        <taxon>Hexapoda</taxon>
        <taxon>Insecta</taxon>
        <taxon>Pterygota</taxon>
        <taxon>Neoptera</taxon>
        <taxon>Endopterygota</taxon>
        <taxon>Lepidoptera</taxon>
        <taxon>Glossata</taxon>
        <taxon>Ditrysia</taxon>
        <taxon>Tineoidea</taxon>
        <taxon>Psychidae</taxon>
        <taxon>Oiketicinae</taxon>
        <taxon>Eumeta</taxon>
    </lineage>
</organism>
<accession>A0A4C1T7S9</accession>
<dbReference type="EMBL" id="BGZK01000039">
    <property type="protein sequence ID" value="GBP10194.1"/>
    <property type="molecule type" value="Genomic_DNA"/>
</dbReference>
<evidence type="ECO:0000313" key="2">
    <source>
        <dbReference type="EMBL" id="GBP10194.1"/>
    </source>
</evidence>